<sequence length="245" mass="26570">MDKIFLLLSLLMLWAVPAVAGPTLYLKDGAVVLKNAGKTTVLPEGPSYKPQKVSGSDMFFLGTNLEAKERFGLEQGLYLFDKTGKMIAFAPSEAAEFCADVSFSPTGNILAMDSGATLVRSNFFFSYPSLKPMGEIVFYQLSEKPSFFWNNDTGILFSSMQVDNPGRACGYDPCGPVSVEYHSFKDSKTTSVMAGTPECDYTIAGFDAGKGVVSIDKLCLPSADAWKEFPENVPPQTITVPLSKN</sequence>
<evidence type="ECO:0000313" key="3">
    <source>
        <dbReference type="Proteomes" id="UP000199355"/>
    </source>
</evidence>
<dbReference type="EMBL" id="FNBX01000003">
    <property type="protein sequence ID" value="SDF28970.1"/>
    <property type="molecule type" value="Genomic_DNA"/>
</dbReference>
<name>A0A1G7JVJ4_9BACT</name>
<dbReference type="Proteomes" id="UP000199355">
    <property type="component" value="Unassembled WGS sequence"/>
</dbReference>
<feature type="chain" id="PRO_5011746867" evidence="1">
    <location>
        <begin position="21"/>
        <end position="245"/>
    </location>
</feature>
<gene>
    <name evidence="2" type="ORF">SAMN05192586_103158</name>
</gene>
<protein>
    <submittedName>
        <fullName evidence="2">Uncharacterized protein</fullName>
    </submittedName>
</protein>
<dbReference type="OrthoDB" id="9916246at2"/>
<keyword evidence="3" id="KW-1185">Reference proteome</keyword>
<feature type="signal peptide" evidence="1">
    <location>
        <begin position="1"/>
        <end position="20"/>
    </location>
</feature>
<evidence type="ECO:0000313" key="2">
    <source>
        <dbReference type="EMBL" id="SDF28970.1"/>
    </source>
</evidence>
<organism evidence="2 3">
    <name type="scientific">Desulfovibrio legallii</name>
    <dbReference type="NCBI Taxonomy" id="571438"/>
    <lineage>
        <taxon>Bacteria</taxon>
        <taxon>Pseudomonadati</taxon>
        <taxon>Thermodesulfobacteriota</taxon>
        <taxon>Desulfovibrionia</taxon>
        <taxon>Desulfovibrionales</taxon>
        <taxon>Desulfovibrionaceae</taxon>
        <taxon>Desulfovibrio</taxon>
    </lineage>
</organism>
<reference evidence="3" key="1">
    <citation type="submission" date="2016-10" db="EMBL/GenBank/DDBJ databases">
        <authorList>
            <person name="Varghese N."/>
            <person name="Submissions S."/>
        </authorList>
    </citation>
    <scope>NUCLEOTIDE SEQUENCE [LARGE SCALE GENOMIC DNA]</scope>
    <source>
        <strain evidence="3">KHC7</strain>
    </source>
</reference>
<dbReference type="RefSeq" id="WP_092152909.1">
    <property type="nucleotide sequence ID" value="NZ_FNBX01000003.1"/>
</dbReference>
<proteinExistence type="predicted"/>
<accession>A0A1G7JVJ4</accession>
<evidence type="ECO:0000256" key="1">
    <source>
        <dbReference type="SAM" id="SignalP"/>
    </source>
</evidence>
<dbReference type="STRING" id="571438.SAMN05192586_103158"/>
<dbReference type="AlphaFoldDB" id="A0A1G7JVJ4"/>
<keyword evidence="1" id="KW-0732">Signal</keyword>